<keyword evidence="4" id="KW-0446">Lipid-binding</keyword>
<reference evidence="6 7" key="1">
    <citation type="submission" date="2016-11" db="EMBL/GenBank/DDBJ databases">
        <title>The macronuclear genome of Stentor coeruleus: a giant cell with tiny introns.</title>
        <authorList>
            <person name="Slabodnick M."/>
            <person name="Ruby J.G."/>
            <person name="Reiff S.B."/>
            <person name="Swart E.C."/>
            <person name="Gosai S."/>
            <person name="Prabakaran S."/>
            <person name="Witkowska E."/>
            <person name="Larue G.E."/>
            <person name="Fisher S."/>
            <person name="Freeman R.M."/>
            <person name="Gunawardena J."/>
            <person name="Chu W."/>
            <person name="Stover N.A."/>
            <person name="Gregory B.D."/>
            <person name="Nowacki M."/>
            <person name="Derisi J."/>
            <person name="Roy S.W."/>
            <person name="Marshall W.F."/>
            <person name="Sood P."/>
        </authorList>
    </citation>
    <scope>NUCLEOTIDE SEQUENCE [LARGE SCALE GENOMIC DNA]</scope>
    <source>
        <strain evidence="6">WM001</strain>
    </source>
</reference>
<dbReference type="InterPro" id="IPR008015">
    <property type="entry name" value="PDED_dom"/>
</dbReference>
<comment type="similarity">
    <text evidence="1">Belongs to the PDE6D/unc-119 family.</text>
</comment>
<dbReference type="InterPro" id="IPR037036">
    <property type="entry name" value="PDED_dom_sf"/>
</dbReference>
<sequence>MQQNITPEVVLGFTEASNDFLCSLSDNIYDIRFGSFRIRDMENNRCLFEIERDFEEASEDTRLIQYSFPPEFLLLRSLGTSIHFSVGPLPVSNFRMIERHYFRQNLIQSYDFTIQFMMPNSVNSHEFIYELPALPRDLIVDMVGNPYETKSDSFFFVEDKLVMHVRAEYDYSG</sequence>
<protein>
    <recommendedName>
        <fullName evidence="5">GMP phosphodiesterase delta subunit domain-containing protein</fullName>
    </recommendedName>
</protein>
<proteinExistence type="inferred from homology"/>
<name>A0A1R2D1J0_9CILI</name>
<dbReference type="SUPFAM" id="SSF81296">
    <property type="entry name" value="E set domains"/>
    <property type="match status" value="1"/>
</dbReference>
<dbReference type="GO" id="GO:0060271">
    <property type="term" value="P:cilium assembly"/>
    <property type="evidence" value="ECO:0007669"/>
    <property type="project" value="TreeGrafter"/>
</dbReference>
<comment type="caution">
    <text evidence="6">The sequence shown here is derived from an EMBL/GenBank/DDBJ whole genome shotgun (WGS) entry which is preliminary data.</text>
</comment>
<evidence type="ECO:0000256" key="2">
    <source>
        <dbReference type="ARBA" id="ARBA00022448"/>
    </source>
</evidence>
<dbReference type="OrthoDB" id="10248777at2759"/>
<dbReference type="GO" id="GO:0005929">
    <property type="term" value="C:cilium"/>
    <property type="evidence" value="ECO:0007669"/>
    <property type="project" value="TreeGrafter"/>
</dbReference>
<dbReference type="PANTHER" id="PTHR12951:SF1">
    <property type="entry name" value="PROTEIN UNC-119 HOMOLOG"/>
    <property type="match status" value="1"/>
</dbReference>
<evidence type="ECO:0000313" key="6">
    <source>
        <dbReference type="EMBL" id="OMJ95125.1"/>
    </source>
</evidence>
<dbReference type="Gene3D" id="2.70.50.40">
    <property type="entry name" value="GMP phosphodiesterase, delta subunit"/>
    <property type="match status" value="1"/>
</dbReference>
<feature type="domain" description="GMP phosphodiesterase delta subunit" evidence="5">
    <location>
        <begin position="26"/>
        <end position="171"/>
    </location>
</feature>
<keyword evidence="7" id="KW-1185">Reference proteome</keyword>
<evidence type="ECO:0000256" key="4">
    <source>
        <dbReference type="ARBA" id="ARBA00023121"/>
    </source>
</evidence>
<dbReference type="PANTHER" id="PTHR12951">
    <property type="entry name" value="RETINAL PROTEIN 4"/>
    <property type="match status" value="1"/>
</dbReference>
<gene>
    <name evidence="6" type="ORF">SteCoe_1487</name>
</gene>
<dbReference type="Pfam" id="PF05351">
    <property type="entry name" value="GMP_PDE_delta"/>
    <property type="match status" value="1"/>
</dbReference>
<dbReference type="InterPro" id="IPR014756">
    <property type="entry name" value="Ig_E-set"/>
</dbReference>
<evidence type="ECO:0000256" key="3">
    <source>
        <dbReference type="ARBA" id="ARBA00022927"/>
    </source>
</evidence>
<dbReference type="FunFam" id="2.70.50.40:FF:000003">
    <property type="entry name" value="UNC119 homologue, putative"/>
    <property type="match status" value="1"/>
</dbReference>
<dbReference type="GO" id="GO:0042953">
    <property type="term" value="P:lipoprotein transport"/>
    <property type="evidence" value="ECO:0007669"/>
    <property type="project" value="TreeGrafter"/>
</dbReference>
<keyword evidence="3" id="KW-0653">Protein transport</keyword>
<dbReference type="AlphaFoldDB" id="A0A1R2D1J0"/>
<keyword evidence="2" id="KW-0813">Transport</keyword>
<accession>A0A1R2D1J0</accession>
<evidence type="ECO:0000259" key="5">
    <source>
        <dbReference type="Pfam" id="PF05351"/>
    </source>
</evidence>
<dbReference type="InterPro" id="IPR051519">
    <property type="entry name" value="PDE6D_unc-119_myristoyl-bd"/>
</dbReference>
<dbReference type="Proteomes" id="UP000187209">
    <property type="component" value="Unassembled WGS sequence"/>
</dbReference>
<evidence type="ECO:0000313" key="7">
    <source>
        <dbReference type="Proteomes" id="UP000187209"/>
    </source>
</evidence>
<evidence type="ECO:0000256" key="1">
    <source>
        <dbReference type="ARBA" id="ARBA00008102"/>
    </source>
</evidence>
<dbReference type="EMBL" id="MPUH01000016">
    <property type="protein sequence ID" value="OMJ95125.1"/>
    <property type="molecule type" value="Genomic_DNA"/>
</dbReference>
<organism evidence="6 7">
    <name type="scientific">Stentor coeruleus</name>
    <dbReference type="NCBI Taxonomy" id="5963"/>
    <lineage>
        <taxon>Eukaryota</taxon>
        <taxon>Sar</taxon>
        <taxon>Alveolata</taxon>
        <taxon>Ciliophora</taxon>
        <taxon>Postciliodesmatophora</taxon>
        <taxon>Heterotrichea</taxon>
        <taxon>Heterotrichida</taxon>
        <taxon>Stentoridae</taxon>
        <taxon>Stentor</taxon>
    </lineage>
</organism>
<dbReference type="GO" id="GO:0008289">
    <property type="term" value="F:lipid binding"/>
    <property type="evidence" value="ECO:0007669"/>
    <property type="project" value="UniProtKB-KW"/>
</dbReference>